<dbReference type="Proteomes" id="UP000789920">
    <property type="component" value="Unassembled WGS sequence"/>
</dbReference>
<feature type="non-terminal residue" evidence="1">
    <location>
        <position position="205"/>
    </location>
</feature>
<accession>A0ACA9S4X7</accession>
<name>A0ACA9S4X7_9GLOM</name>
<dbReference type="EMBL" id="CAJVQC010093800">
    <property type="protein sequence ID" value="CAG8827437.1"/>
    <property type="molecule type" value="Genomic_DNA"/>
</dbReference>
<feature type="non-terminal residue" evidence="1">
    <location>
        <position position="1"/>
    </location>
</feature>
<evidence type="ECO:0000313" key="2">
    <source>
        <dbReference type="Proteomes" id="UP000789920"/>
    </source>
</evidence>
<organism evidence="1 2">
    <name type="scientific">Racocetra persica</name>
    <dbReference type="NCBI Taxonomy" id="160502"/>
    <lineage>
        <taxon>Eukaryota</taxon>
        <taxon>Fungi</taxon>
        <taxon>Fungi incertae sedis</taxon>
        <taxon>Mucoromycota</taxon>
        <taxon>Glomeromycotina</taxon>
        <taxon>Glomeromycetes</taxon>
        <taxon>Diversisporales</taxon>
        <taxon>Gigasporaceae</taxon>
        <taxon>Racocetra</taxon>
    </lineage>
</organism>
<protein>
    <submittedName>
        <fullName evidence="1">10516_t:CDS:1</fullName>
    </submittedName>
</protein>
<sequence>DLLFRDEQIAEEDRSQDQDDQPAQQTQAGEEDEDPVKWVEAFERAADANNWTLARKIKITSGHLMGIAASWYNNHKDDFFLWDDEINPENSFVQAFIKYFATPKCKHQWQVELNTLKQKENEKVDRMFLGGLRGKTAALMSVEDFETLDEAIAKARKIEAGTYYKNKDSKNEATNKLMDDLTQQMQQMVANCKRLTTALAARIEN</sequence>
<proteinExistence type="predicted"/>
<keyword evidence="2" id="KW-1185">Reference proteome</keyword>
<reference evidence="1" key="1">
    <citation type="submission" date="2021-06" db="EMBL/GenBank/DDBJ databases">
        <authorList>
            <person name="Kallberg Y."/>
            <person name="Tangrot J."/>
            <person name="Rosling A."/>
        </authorList>
    </citation>
    <scope>NUCLEOTIDE SEQUENCE</scope>
    <source>
        <strain evidence="1">MA461A</strain>
    </source>
</reference>
<evidence type="ECO:0000313" key="1">
    <source>
        <dbReference type="EMBL" id="CAG8827437.1"/>
    </source>
</evidence>
<comment type="caution">
    <text evidence="1">The sequence shown here is derived from an EMBL/GenBank/DDBJ whole genome shotgun (WGS) entry which is preliminary data.</text>
</comment>
<gene>
    <name evidence="1" type="ORF">RPERSI_LOCUS26981</name>
</gene>